<dbReference type="EMBL" id="JADNRY010000161">
    <property type="protein sequence ID" value="KAF9062840.1"/>
    <property type="molecule type" value="Genomic_DNA"/>
</dbReference>
<dbReference type="InterPro" id="IPR035979">
    <property type="entry name" value="RBD_domain_sf"/>
</dbReference>
<dbReference type="Gene3D" id="3.30.70.330">
    <property type="match status" value="1"/>
</dbReference>
<evidence type="ECO:0000313" key="3">
    <source>
        <dbReference type="Proteomes" id="UP000772434"/>
    </source>
</evidence>
<dbReference type="GO" id="GO:0003676">
    <property type="term" value="F:nucleic acid binding"/>
    <property type="evidence" value="ECO:0007669"/>
    <property type="project" value="InterPro"/>
</dbReference>
<dbReference type="Proteomes" id="UP000772434">
    <property type="component" value="Unassembled WGS sequence"/>
</dbReference>
<dbReference type="Pfam" id="PF04059">
    <property type="entry name" value="RRM_2"/>
    <property type="match status" value="1"/>
</dbReference>
<proteinExistence type="predicted"/>
<dbReference type="SUPFAM" id="SSF54928">
    <property type="entry name" value="RNA-binding domain, RBD"/>
    <property type="match status" value="1"/>
</dbReference>
<accession>A0A9P5PIU3</accession>
<dbReference type="OrthoDB" id="417481at2759"/>
<evidence type="ECO:0000313" key="2">
    <source>
        <dbReference type="EMBL" id="KAF9062840.1"/>
    </source>
</evidence>
<dbReference type="AlphaFoldDB" id="A0A9P5PIU3"/>
<dbReference type="InterPro" id="IPR012677">
    <property type="entry name" value="Nucleotide-bd_a/b_plait_sf"/>
</dbReference>
<organism evidence="2 3">
    <name type="scientific">Rhodocollybia butyracea</name>
    <dbReference type="NCBI Taxonomy" id="206335"/>
    <lineage>
        <taxon>Eukaryota</taxon>
        <taxon>Fungi</taxon>
        <taxon>Dikarya</taxon>
        <taxon>Basidiomycota</taxon>
        <taxon>Agaricomycotina</taxon>
        <taxon>Agaricomycetes</taxon>
        <taxon>Agaricomycetidae</taxon>
        <taxon>Agaricales</taxon>
        <taxon>Marasmiineae</taxon>
        <taxon>Omphalotaceae</taxon>
        <taxon>Rhodocollybia</taxon>
    </lineage>
</organism>
<gene>
    <name evidence="2" type="ORF">BDP27DRAFT_1233041</name>
</gene>
<protein>
    <recommendedName>
        <fullName evidence="1">Mei2-like C-terminal RNA recognition motif domain-containing protein</fullName>
    </recommendedName>
</protein>
<feature type="non-terminal residue" evidence="2">
    <location>
        <position position="86"/>
    </location>
</feature>
<dbReference type="InterPro" id="IPR007201">
    <property type="entry name" value="Mei2-like_Rrm_C"/>
</dbReference>
<sequence>LDTRTTVMLRNIPFHLKVENIQSLIWEVCRERVDFIYLPLHNRQLGWNCGYAFVNFITTDDLATFYTNRNGHSWSVRCCFTSLFTS</sequence>
<evidence type="ECO:0000259" key="1">
    <source>
        <dbReference type="Pfam" id="PF04059"/>
    </source>
</evidence>
<keyword evidence="3" id="KW-1185">Reference proteome</keyword>
<reference evidence="2" key="1">
    <citation type="submission" date="2020-11" db="EMBL/GenBank/DDBJ databases">
        <authorList>
            <consortium name="DOE Joint Genome Institute"/>
            <person name="Ahrendt S."/>
            <person name="Riley R."/>
            <person name="Andreopoulos W."/>
            <person name="Labutti K."/>
            <person name="Pangilinan J."/>
            <person name="Ruiz-Duenas F.J."/>
            <person name="Barrasa J.M."/>
            <person name="Sanchez-Garcia M."/>
            <person name="Camarero S."/>
            <person name="Miyauchi S."/>
            <person name="Serrano A."/>
            <person name="Linde D."/>
            <person name="Babiker R."/>
            <person name="Drula E."/>
            <person name="Ayuso-Fernandez I."/>
            <person name="Pacheco R."/>
            <person name="Padilla G."/>
            <person name="Ferreira P."/>
            <person name="Barriuso J."/>
            <person name="Kellner H."/>
            <person name="Castanera R."/>
            <person name="Alfaro M."/>
            <person name="Ramirez L."/>
            <person name="Pisabarro A.G."/>
            <person name="Kuo A."/>
            <person name="Tritt A."/>
            <person name="Lipzen A."/>
            <person name="He G."/>
            <person name="Yan M."/>
            <person name="Ng V."/>
            <person name="Cullen D."/>
            <person name="Martin F."/>
            <person name="Rosso M.-N."/>
            <person name="Henrissat B."/>
            <person name="Hibbett D."/>
            <person name="Martinez A.T."/>
            <person name="Grigoriev I.V."/>
        </authorList>
    </citation>
    <scope>NUCLEOTIDE SEQUENCE</scope>
    <source>
        <strain evidence="2">AH 40177</strain>
    </source>
</reference>
<comment type="caution">
    <text evidence="2">The sequence shown here is derived from an EMBL/GenBank/DDBJ whole genome shotgun (WGS) entry which is preliminary data.</text>
</comment>
<name>A0A9P5PIU3_9AGAR</name>
<feature type="domain" description="Mei2-like C-terminal RNA recognition motif" evidence="1">
    <location>
        <begin position="4"/>
        <end position="76"/>
    </location>
</feature>